<dbReference type="InterPro" id="IPR013785">
    <property type="entry name" value="Aldolase_TIM"/>
</dbReference>
<dbReference type="Pfam" id="PF13186">
    <property type="entry name" value="SPASM"/>
    <property type="match status" value="1"/>
</dbReference>
<dbReference type="AlphaFoldDB" id="A0A1F7SMC0"/>
<evidence type="ECO:0000256" key="6">
    <source>
        <dbReference type="ARBA" id="ARBA00023014"/>
    </source>
</evidence>
<dbReference type="SFLD" id="SFLDG01387">
    <property type="entry name" value="BtrN-like_SPASM_domain_contain"/>
    <property type="match status" value="1"/>
</dbReference>
<dbReference type="SFLD" id="SFLDS00029">
    <property type="entry name" value="Radical_SAM"/>
    <property type="match status" value="2"/>
</dbReference>
<dbReference type="Gene3D" id="3.20.20.70">
    <property type="entry name" value="Aldolase class I"/>
    <property type="match status" value="1"/>
</dbReference>
<dbReference type="GO" id="GO:0003824">
    <property type="term" value="F:catalytic activity"/>
    <property type="evidence" value="ECO:0007669"/>
    <property type="project" value="InterPro"/>
</dbReference>
<evidence type="ECO:0000256" key="2">
    <source>
        <dbReference type="ARBA" id="ARBA00022485"/>
    </source>
</evidence>
<dbReference type="SFLD" id="SFLDG01067">
    <property type="entry name" value="SPASM/twitch_domain_containing"/>
    <property type="match status" value="2"/>
</dbReference>
<sequence>MKIANLLSIFYQTLNIKLTRLFGTAPRGPLVIFLALTEKCNLKCKICNIGRDGQGKGKSELSKEKIFVFLSDAASMGVKIIALWGGEPLLNKDLEEVVNEIHRLKMSTYLVTNGYLLNESKVSELVRCKINSVSVSIDDPFAETHDEIRGIKGAFEKICKGVRMLKEKGGDEIKVGINMVVSRENYKEILKMLDLAISLKAEWVKFLPVHFGYPYNHREFGDKELMPTEEQIDEIHRSMKELQREVKKNGLYTNSEVYLDTFREFFRGEYVLKNCYAGYLCCNVDSFGDVTQCSLDPRIAGNIREKSFRKIWKSEKFKAIRNDHNQKLCGHCWVSCFAELSLRISLKYSLANIKRVLREVSYLKT</sequence>
<dbReference type="SMART" id="SM00729">
    <property type="entry name" value="Elp3"/>
    <property type="match status" value="1"/>
</dbReference>
<evidence type="ECO:0000259" key="7">
    <source>
        <dbReference type="PROSITE" id="PS51918"/>
    </source>
</evidence>
<dbReference type="CDD" id="cd01335">
    <property type="entry name" value="Radical_SAM"/>
    <property type="match status" value="1"/>
</dbReference>
<reference evidence="8 9" key="1">
    <citation type="journal article" date="2016" name="Nat. Commun.">
        <title>Thousands of microbial genomes shed light on interconnected biogeochemical processes in an aquifer system.</title>
        <authorList>
            <person name="Anantharaman K."/>
            <person name="Brown C.T."/>
            <person name="Hug L.A."/>
            <person name="Sharon I."/>
            <person name="Castelle C.J."/>
            <person name="Probst A.J."/>
            <person name="Thomas B.C."/>
            <person name="Singh A."/>
            <person name="Wilkins M.J."/>
            <person name="Karaoz U."/>
            <person name="Brodie E.L."/>
            <person name="Williams K.H."/>
            <person name="Hubbard S.S."/>
            <person name="Banfield J.F."/>
        </authorList>
    </citation>
    <scope>NUCLEOTIDE SEQUENCE [LARGE SCALE GENOMIC DNA]</scope>
</reference>
<evidence type="ECO:0000313" key="8">
    <source>
        <dbReference type="EMBL" id="OGL54922.1"/>
    </source>
</evidence>
<evidence type="ECO:0000256" key="1">
    <source>
        <dbReference type="ARBA" id="ARBA00001966"/>
    </source>
</evidence>
<accession>A0A1F7SMC0</accession>
<dbReference type="GO" id="GO:0046872">
    <property type="term" value="F:metal ion binding"/>
    <property type="evidence" value="ECO:0007669"/>
    <property type="project" value="UniProtKB-KW"/>
</dbReference>
<dbReference type="InterPro" id="IPR007197">
    <property type="entry name" value="rSAM"/>
</dbReference>
<dbReference type="PANTHER" id="PTHR11228:SF7">
    <property type="entry name" value="PQQA PEPTIDE CYCLASE"/>
    <property type="match status" value="1"/>
</dbReference>
<dbReference type="PANTHER" id="PTHR11228">
    <property type="entry name" value="RADICAL SAM DOMAIN PROTEIN"/>
    <property type="match status" value="1"/>
</dbReference>
<dbReference type="InterPro" id="IPR006638">
    <property type="entry name" value="Elp3/MiaA/NifB-like_rSAM"/>
</dbReference>
<keyword evidence="5" id="KW-0408">Iron</keyword>
<feature type="domain" description="Radical SAM core" evidence="7">
    <location>
        <begin position="26"/>
        <end position="245"/>
    </location>
</feature>
<dbReference type="InterPro" id="IPR050377">
    <property type="entry name" value="Radical_SAM_PqqE_MftC-like"/>
</dbReference>
<keyword evidence="6" id="KW-0411">Iron-sulfur</keyword>
<dbReference type="GO" id="GO:0051539">
    <property type="term" value="F:4 iron, 4 sulfur cluster binding"/>
    <property type="evidence" value="ECO:0007669"/>
    <property type="project" value="UniProtKB-KW"/>
</dbReference>
<evidence type="ECO:0000313" key="9">
    <source>
        <dbReference type="Proteomes" id="UP000178082"/>
    </source>
</evidence>
<dbReference type="InterPro" id="IPR058240">
    <property type="entry name" value="rSAM_sf"/>
</dbReference>
<dbReference type="Pfam" id="PF04055">
    <property type="entry name" value="Radical_SAM"/>
    <property type="match status" value="1"/>
</dbReference>
<dbReference type="SFLD" id="SFLDG01386">
    <property type="entry name" value="main_SPASM_domain-containing"/>
    <property type="match status" value="1"/>
</dbReference>
<proteinExistence type="predicted"/>
<gene>
    <name evidence="8" type="ORF">A3G31_02255</name>
</gene>
<dbReference type="InterPro" id="IPR017200">
    <property type="entry name" value="PqqE-like"/>
</dbReference>
<evidence type="ECO:0000256" key="4">
    <source>
        <dbReference type="ARBA" id="ARBA00022723"/>
    </source>
</evidence>
<dbReference type="PIRSF" id="PIRSF037420">
    <property type="entry name" value="PQQ_syn_pqqE"/>
    <property type="match status" value="1"/>
</dbReference>
<dbReference type="InterPro" id="IPR023885">
    <property type="entry name" value="4Fe4S-binding_SPASM_dom"/>
</dbReference>
<keyword evidence="2" id="KW-0004">4Fe-4S</keyword>
<organism evidence="8 9">
    <name type="scientific">Candidatus Schekmanbacteria bacterium RIFCSPLOWO2_12_FULL_38_15</name>
    <dbReference type="NCBI Taxonomy" id="1817883"/>
    <lineage>
        <taxon>Bacteria</taxon>
        <taxon>Candidatus Schekmaniibacteriota</taxon>
    </lineage>
</organism>
<evidence type="ECO:0000256" key="5">
    <source>
        <dbReference type="ARBA" id="ARBA00023004"/>
    </source>
</evidence>
<protein>
    <recommendedName>
        <fullName evidence="7">Radical SAM core domain-containing protein</fullName>
    </recommendedName>
</protein>
<evidence type="ECO:0000256" key="3">
    <source>
        <dbReference type="ARBA" id="ARBA00022691"/>
    </source>
</evidence>
<dbReference type="SUPFAM" id="SSF102114">
    <property type="entry name" value="Radical SAM enzymes"/>
    <property type="match status" value="1"/>
</dbReference>
<keyword evidence="4" id="KW-0479">Metal-binding</keyword>
<keyword evidence="3" id="KW-0949">S-adenosyl-L-methionine</keyword>
<dbReference type="PROSITE" id="PS51918">
    <property type="entry name" value="RADICAL_SAM"/>
    <property type="match status" value="1"/>
</dbReference>
<dbReference type="Proteomes" id="UP000178082">
    <property type="component" value="Unassembled WGS sequence"/>
</dbReference>
<name>A0A1F7SMC0_9BACT</name>
<dbReference type="STRING" id="1817883.A3G31_02255"/>
<dbReference type="InterPro" id="IPR034391">
    <property type="entry name" value="AdoMet-like_SPASM_containing"/>
</dbReference>
<comment type="caution">
    <text evidence="8">The sequence shown here is derived from an EMBL/GenBank/DDBJ whole genome shotgun (WGS) entry which is preliminary data.</text>
</comment>
<dbReference type="EMBL" id="MGDI01000005">
    <property type="protein sequence ID" value="OGL54922.1"/>
    <property type="molecule type" value="Genomic_DNA"/>
</dbReference>
<comment type="cofactor">
    <cofactor evidence="1">
        <name>[4Fe-4S] cluster</name>
        <dbReference type="ChEBI" id="CHEBI:49883"/>
    </cofactor>
</comment>